<evidence type="ECO:0008006" key="2">
    <source>
        <dbReference type="Google" id="ProtNLM"/>
    </source>
</evidence>
<dbReference type="Pfam" id="PF13430">
    <property type="entry name" value="DUF4112"/>
    <property type="match status" value="1"/>
</dbReference>
<reference evidence="1" key="1">
    <citation type="journal article" date="2015" name="Nature">
        <title>Complex archaea that bridge the gap between prokaryotes and eukaryotes.</title>
        <authorList>
            <person name="Spang A."/>
            <person name="Saw J.H."/>
            <person name="Jorgensen S.L."/>
            <person name="Zaremba-Niedzwiedzka K."/>
            <person name="Martijn J."/>
            <person name="Lind A.E."/>
            <person name="van Eijk R."/>
            <person name="Schleper C."/>
            <person name="Guy L."/>
            <person name="Ettema T.J."/>
        </authorList>
    </citation>
    <scope>NUCLEOTIDE SEQUENCE</scope>
</reference>
<dbReference type="InterPro" id="IPR025187">
    <property type="entry name" value="DUF4112"/>
</dbReference>
<comment type="caution">
    <text evidence="1">The sequence shown here is derived from an EMBL/GenBank/DDBJ whole genome shotgun (WGS) entry which is preliminary data.</text>
</comment>
<organism evidence="1">
    <name type="scientific">marine sediment metagenome</name>
    <dbReference type="NCBI Taxonomy" id="412755"/>
    <lineage>
        <taxon>unclassified sequences</taxon>
        <taxon>metagenomes</taxon>
        <taxon>ecological metagenomes</taxon>
    </lineage>
</organism>
<dbReference type="EMBL" id="LAZR01000047">
    <property type="protein sequence ID" value="KKN99366.1"/>
    <property type="molecule type" value="Genomic_DNA"/>
</dbReference>
<dbReference type="PANTHER" id="PTHR35519:SF2">
    <property type="entry name" value="PH DOMAIN PROTEIN"/>
    <property type="match status" value="1"/>
</dbReference>
<name>A0A0F9XJE5_9ZZZZ</name>
<sequence length="138" mass="14765">MPHSPDVQHDLDRLRGLARTMDSALRVPLFGIRLGWDSILGLIPGVGDVLALAPAGYIVKEAHRMGASRSVLARMGANVGIDLAIGAIPLIGDIFDIGWKANTRNVDLLHRHLDETAPMKTVSPADGELSSHHPTLKG</sequence>
<dbReference type="PANTHER" id="PTHR35519">
    <property type="entry name" value="MEMBRANE PROTEINS"/>
    <property type="match status" value="1"/>
</dbReference>
<dbReference type="AlphaFoldDB" id="A0A0F9XJE5"/>
<evidence type="ECO:0000313" key="1">
    <source>
        <dbReference type="EMBL" id="KKN99366.1"/>
    </source>
</evidence>
<gene>
    <name evidence="1" type="ORF">LCGC14_0138100</name>
</gene>
<protein>
    <recommendedName>
        <fullName evidence="2">DUF4112 domain-containing protein</fullName>
    </recommendedName>
</protein>
<accession>A0A0F9XJE5</accession>
<proteinExistence type="predicted"/>